<evidence type="ECO:0000256" key="1">
    <source>
        <dbReference type="ARBA" id="ARBA00023015"/>
    </source>
</evidence>
<dbReference type="PROSITE" id="PS50977">
    <property type="entry name" value="HTH_TETR_2"/>
    <property type="match status" value="1"/>
</dbReference>
<dbReference type="InterPro" id="IPR009057">
    <property type="entry name" value="Homeodomain-like_sf"/>
</dbReference>
<keyword evidence="3" id="KW-0804">Transcription</keyword>
<dbReference type="PANTHER" id="PTHR30055:SF223">
    <property type="entry name" value="HTH-TYPE TRANSCRIPTIONAL REGULATOR UIDR"/>
    <property type="match status" value="1"/>
</dbReference>
<evidence type="ECO:0000256" key="4">
    <source>
        <dbReference type="PROSITE-ProRule" id="PRU00335"/>
    </source>
</evidence>
<dbReference type="InterPro" id="IPR036271">
    <property type="entry name" value="Tet_transcr_reg_TetR-rel_C_sf"/>
</dbReference>
<comment type="caution">
    <text evidence="6">The sequence shown here is derived from an EMBL/GenBank/DDBJ whole genome shotgun (WGS) entry which is preliminary data.</text>
</comment>
<name>A0A8J7K177_9NEIS</name>
<reference evidence="6 7" key="1">
    <citation type="submission" date="2020-10" db="EMBL/GenBank/DDBJ databases">
        <title>The genome sequence of Chitinilyticum litopenaei 4Y14.</title>
        <authorList>
            <person name="Liu Y."/>
        </authorList>
    </citation>
    <scope>NUCLEOTIDE SEQUENCE [LARGE SCALE GENOMIC DNA]</scope>
    <source>
        <strain evidence="6 7">4Y14</strain>
    </source>
</reference>
<feature type="DNA-binding region" description="H-T-H motif" evidence="4">
    <location>
        <begin position="39"/>
        <end position="58"/>
    </location>
</feature>
<dbReference type="FunFam" id="1.10.10.60:FF:000141">
    <property type="entry name" value="TetR family transcriptional regulator"/>
    <property type="match status" value="1"/>
</dbReference>
<dbReference type="InterPro" id="IPR050109">
    <property type="entry name" value="HTH-type_TetR-like_transc_reg"/>
</dbReference>
<evidence type="ECO:0000313" key="6">
    <source>
        <dbReference type="EMBL" id="MBE9608257.1"/>
    </source>
</evidence>
<keyword evidence="1" id="KW-0805">Transcription regulation</keyword>
<dbReference type="SUPFAM" id="SSF48498">
    <property type="entry name" value="Tetracyclin repressor-like, C-terminal domain"/>
    <property type="match status" value="1"/>
</dbReference>
<evidence type="ECO:0000256" key="3">
    <source>
        <dbReference type="ARBA" id="ARBA00023163"/>
    </source>
</evidence>
<dbReference type="Gene3D" id="1.10.10.60">
    <property type="entry name" value="Homeodomain-like"/>
    <property type="match status" value="1"/>
</dbReference>
<dbReference type="Gene3D" id="1.10.357.10">
    <property type="entry name" value="Tetracycline Repressor, domain 2"/>
    <property type="match status" value="1"/>
</dbReference>
<dbReference type="RefSeq" id="WP_194114753.1">
    <property type="nucleotide sequence ID" value="NZ_JADFUA010000001.1"/>
</dbReference>
<evidence type="ECO:0000313" key="7">
    <source>
        <dbReference type="Proteomes" id="UP000604481"/>
    </source>
</evidence>
<gene>
    <name evidence="6" type="ORF">INR99_02740</name>
</gene>
<accession>A0A8J7K177</accession>
<protein>
    <submittedName>
        <fullName evidence="6">TetR/AcrR family transcriptional regulator</fullName>
    </submittedName>
</protein>
<dbReference type="GO" id="GO:0003700">
    <property type="term" value="F:DNA-binding transcription factor activity"/>
    <property type="evidence" value="ECO:0007669"/>
    <property type="project" value="TreeGrafter"/>
</dbReference>
<dbReference type="PRINTS" id="PR00455">
    <property type="entry name" value="HTHTETR"/>
</dbReference>
<dbReference type="Pfam" id="PF00440">
    <property type="entry name" value="TetR_N"/>
    <property type="match status" value="1"/>
</dbReference>
<sequence length="217" mass="24146">MDEHRDQPSRRQRRKDARPSEITAAALRLFHERGFAATKLDDVAAAAGVTKGTLYLYFPSKEALFKAVVQESVIPNIDRLAQAAASSTEPPLGKLALVLRLLAQGLNESDGCISKLMLAEAGNFPELAQFYVDEVVHRLHDVVRGILSEGIATQSFRNIDLVHTPRLIMAPLLLANMWRNTYGSFDRYPVDPAHYAELQIAMLQHGLLPSPQEPRHD</sequence>
<dbReference type="GO" id="GO:0000976">
    <property type="term" value="F:transcription cis-regulatory region binding"/>
    <property type="evidence" value="ECO:0007669"/>
    <property type="project" value="TreeGrafter"/>
</dbReference>
<keyword evidence="2 4" id="KW-0238">DNA-binding</keyword>
<dbReference type="InterPro" id="IPR001647">
    <property type="entry name" value="HTH_TetR"/>
</dbReference>
<dbReference type="EMBL" id="JADFUA010000001">
    <property type="protein sequence ID" value="MBE9608257.1"/>
    <property type="molecule type" value="Genomic_DNA"/>
</dbReference>
<keyword evidence="7" id="KW-1185">Reference proteome</keyword>
<dbReference type="PANTHER" id="PTHR30055">
    <property type="entry name" value="HTH-TYPE TRANSCRIPTIONAL REGULATOR RUTR"/>
    <property type="match status" value="1"/>
</dbReference>
<dbReference type="Proteomes" id="UP000604481">
    <property type="component" value="Unassembled WGS sequence"/>
</dbReference>
<dbReference type="AlphaFoldDB" id="A0A8J7K177"/>
<organism evidence="6 7">
    <name type="scientific">Chitinilyticum piscinae</name>
    <dbReference type="NCBI Taxonomy" id="2866724"/>
    <lineage>
        <taxon>Bacteria</taxon>
        <taxon>Pseudomonadati</taxon>
        <taxon>Pseudomonadota</taxon>
        <taxon>Betaproteobacteria</taxon>
        <taxon>Neisseriales</taxon>
        <taxon>Chitinibacteraceae</taxon>
        <taxon>Chitinilyticum</taxon>
    </lineage>
</organism>
<feature type="domain" description="HTH tetR-type" evidence="5">
    <location>
        <begin position="16"/>
        <end position="76"/>
    </location>
</feature>
<dbReference type="SUPFAM" id="SSF46689">
    <property type="entry name" value="Homeodomain-like"/>
    <property type="match status" value="1"/>
</dbReference>
<evidence type="ECO:0000256" key="2">
    <source>
        <dbReference type="ARBA" id="ARBA00023125"/>
    </source>
</evidence>
<proteinExistence type="predicted"/>
<evidence type="ECO:0000259" key="5">
    <source>
        <dbReference type="PROSITE" id="PS50977"/>
    </source>
</evidence>